<dbReference type="PANTHER" id="PTHR13857">
    <property type="entry name" value="MRNA EDITING ENZYME"/>
    <property type="match status" value="1"/>
</dbReference>
<evidence type="ECO:0000259" key="6">
    <source>
        <dbReference type="PROSITE" id="PS51747"/>
    </source>
</evidence>
<dbReference type="Pfam" id="PF18778">
    <property type="entry name" value="NAD1"/>
    <property type="match status" value="1"/>
</dbReference>
<dbReference type="InterPro" id="IPR050610">
    <property type="entry name" value="APOBEC_Cyt_Deaminase"/>
</dbReference>
<reference evidence="7" key="2">
    <citation type="submission" date="2025-08" db="UniProtKB">
        <authorList>
            <consortium name="Ensembl"/>
        </authorList>
    </citation>
    <scope>IDENTIFICATION</scope>
</reference>
<evidence type="ECO:0000313" key="8">
    <source>
        <dbReference type="Proteomes" id="UP000001646"/>
    </source>
</evidence>
<evidence type="ECO:0000256" key="2">
    <source>
        <dbReference type="ARBA" id="ARBA00006576"/>
    </source>
</evidence>
<dbReference type="InterPro" id="IPR016192">
    <property type="entry name" value="APOBEC/CMP_deaminase_Zn-bd"/>
</dbReference>
<evidence type="ECO:0000256" key="4">
    <source>
        <dbReference type="ARBA" id="ARBA00022801"/>
    </source>
</evidence>
<dbReference type="Gene3D" id="3.40.140.10">
    <property type="entry name" value="Cytidine Deaminase, domain 2"/>
    <property type="match status" value="1"/>
</dbReference>
<dbReference type="GO" id="GO:0016554">
    <property type="term" value="P:cytidine to uridine editing"/>
    <property type="evidence" value="ECO:0000318"/>
    <property type="project" value="GO_Central"/>
</dbReference>
<dbReference type="GO" id="GO:0005634">
    <property type="term" value="C:nucleus"/>
    <property type="evidence" value="ECO:0000318"/>
    <property type="project" value="GO_Central"/>
</dbReference>
<dbReference type="AlphaFoldDB" id="A0A803TMH6"/>
<comment type="similarity">
    <text evidence="2">Belongs to the cytidine and deoxycytidylate deaminase family.</text>
</comment>
<comment type="cofactor">
    <cofactor evidence="1">
        <name>Zn(2+)</name>
        <dbReference type="ChEBI" id="CHEBI:29105"/>
    </cofactor>
</comment>
<reference evidence="7" key="3">
    <citation type="submission" date="2025-09" db="UniProtKB">
        <authorList>
            <consortium name="Ensembl"/>
        </authorList>
    </citation>
    <scope>IDENTIFICATION</scope>
</reference>
<dbReference type="InterPro" id="IPR002125">
    <property type="entry name" value="CMP_dCMP_dom"/>
</dbReference>
<protein>
    <recommendedName>
        <fullName evidence="6">CMP/dCMP-type deaminase domain-containing protein</fullName>
    </recommendedName>
</protein>
<dbReference type="GO" id="GO:0003723">
    <property type="term" value="F:RNA binding"/>
    <property type="evidence" value="ECO:0000318"/>
    <property type="project" value="GO_Central"/>
</dbReference>
<dbReference type="Ensembl" id="ENSACAT00000056091.1">
    <property type="protein sequence ID" value="ENSACAP00000036416.1"/>
    <property type="gene ID" value="ENSACAG00000035333.1"/>
</dbReference>
<organism evidence="7 8">
    <name type="scientific">Anolis carolinensis</name>
    <name type="common">Green anole</name>
    <name type="synonym">American chameleon</name>
    <dbReference type="NCBI Taxonomy" id="28377"/>
    <lineage>
        <taxon>Eukaryota</taxon>
        <taxon>Metazoa</taxon>
        <taxon>Chordata</taxon>
        <taxon>Craniata</taxon>
        <taxon>Vertebrata</taxon>
        <taxon>Euteleostomi</taxon>
        <taxon>Lepidosauria</taxon>
        <taxon>Squamata</taxon>
        <taxon>Bifurcata</taxon>
        <taxon>Unidentata</taxon>
        <taxon>Episquamata</taxon>
        <taxon>Toxicofera</taxon>
        <taxon>Iguania</taxon>
        <taxon>Dactyloidae</taxon>
        <taxon>Anolis</taxon>
    </lineage>
</organism>
<keyword evidence="5" id="KW-0862">Zinc</keyword>
<evidence type="ECO:0000256" key="5">
    <source>
        <dbReference type="ARBA" id="ARBA00022833"/>
    </source>
</evidence>
<evidence type="ECO:0000313" key="7">
    <source>
        <dbReference type="Ensembl" id="ENSACAP00000036416.1"/>
    </source>
</evidence>
<evidence type="ECO:0000256" key="1">
    <source>
        <dbReference type="ARBA" id="ARBA00001947"/>
    </source>
</evidence>
<reference evidence="7 8" key="1">
    <citation type="submission" date="2009-12" db="EMBL/GenBank/DDBJ databases">
        <title>The Genome Sequence of Anolis carolinensis (Green Anole Lizard).</title>
        <authorList>
            <consortium name="The Genome Sequencing Platform"/>
            <person name="Di Palma F."/>
            <person name="Alfoldi J."/>
            <person name="Heiman D."/>
            <person name="Young S."/>
            <person name="Grabherr M."/>
            <person name="Johnson J."/>
            <person name="Lander E.S."/>
            <person name="Lindblad-Toh K."/>
        </authorList>
    </citation>
    <scope>NUCLEOTIDE SEQUENCE [LARGE SCALE GENOMIC DNA]</scope>
    <source>
        <strain evidence="7 8">JBL SC #1</strain>
    </source>
</reference>
<dbReference type="PANTHER" id="PTHR13857:SF26">
    <property type="entry name" value="C-U-EDITING ENZYME APOBEC-1"/>
    <property type="match status" value="1"/>
</dbReference>
<accession>A0A803TMH6</accession>
<dbReference type="GO" id="GO:0004126">
    <property type="term" value="F:cytidine deaminase activity"/>
    <property type="evidence" value="ECO:0000318"/>
    <property type="project" value="GO_Central"/>
</dbReference>
<feature type="domain" description="CMP/dCMP-type deaminase" evidence="6">
    <location>
        <begin position="1"/>
        <end position="116"/>
    </location>
</feature>
<keyword evidence="3" id="KW-0479">Metal-binding</keyword>
<dbReference type="GO" id="GO:0005737">
    <property type="term" value="C:cytoplasm"/>
    <property type="evidence" value="ECO:0000318"/>
    <property type="project" value="GO_Central"/>
</dbReference>
<proteinExistence type="inferred from homology"/>
<dbReference type="GeneTree" id="ENSGT00940000161190"/>
<dbReference type="PROSITE" id="PS00903">
    <property type="entry name" value="CYT_DCMP_DEAMINASES_1"/>
    <property type="match status" value="1"/>
</dbReference>
<name>A0A803TMH6_ANOCA</name>
<sequence>MEPEAFQRNFDPREFPECTLLLYEIHWDNNTSRNWCTNKPGLHAEENFLQIFNEKIDIRQDTPCSITWFLSWSPCYPCSQAIIKFLEAHPNVSLEIKAARLYMHQIDCNKEGLRNLGRNRVSIMNLPDYRHCWTTFVVPRGANEDYWPQDFLPAITNYSRELDSILQDLCSKALCYQIVLPGCNSPKWNFKETCAKTFPQNQSHIFINLSMKYLCMFRF</sequence>
<keyword evidence="4" id="KW-0378">Hydrolase</keyword>
<evidence type="ECO:0000256" key="3">
    <source>
        <dbReference type="ARBA" id="ARBA00022723"/>
    </source>
</evidence>
<dbReference type="Proteomes" id="UP000001646">
    <property type="component" value="Chromosome 2"/>
</dbReference>
<dbReference type="InParanoid" id="A0A803TMH6"/>
<dbReference type="SUPFAM" id="SSF53927">
    <property type="entry name" value="Cytidine deaminase-like"/>
    <property type="match status" value="1"/>
</dbReference>
<dbReference type="GO" id="GO:0008270">
    <property type="term" value="F:zinc ion binding"/>
    <property type="evidence" value="ECO:0007669"/>
    <property type="project" value="InterPro"/>
</dbReference>
<dbReference type="InterPro" id="IPR016193">
    <property type="entry name" value="Cytidine_deaminase-like"/>
</dbReference>
<dbReference type="PROSITE" id="PS51747">
    <property type="entry name" value="CYT_DCMP_DEAMINASES_2"/>
    <property type="match status" value="1"/>
</dbReference>
<keyword evidence="8" id="KW-1185">Reference proteome</keyword>